<proteinExistence type="predicted"/>
<dbReference type="GO" id="GO:0016747">
    <property type="term" value="F:acyltransferase activity, transferring groups other than amino-acyl groups"/>
    <property type="evidence" value="ECO:0007669"/>
    <property type="project" value="InterPro"/>
</dbReference>
<dbReference type="Gene3D" id="3.40.630.30">
    <property type="match status" value="1"/>
</dbReference>
<dbReference type="STRING" id="1416778.SAMN05443633_10927"/>
<protein>
    <submittedName>
        <fullName evidence="2">Predicted acetyltransferase, GNAT superfamily</fullName>
    </submittedName>
</protein>
<organism evidence="2 3">
    <name type="scientific">Chryseobacterium arachidis</name>
    <dbReference type="NCBI Taxonomy" id="1416778"/>
    <lineage>
        <taxon>Bacteria</taxon>
        <taxon>Pseudomonadati</taxon>
        <taxon>Bacteroidota</taxon>
        <taxon>Flavobacteriia</taxon>
        <taxon>Flavobacteriales</taxon>
        <taxon>Weeksellaceae</taxon>
        <taxon>Chryseobacterium group</taxon>
        <taxon>Chryseobacterium</taxon>
    </lineage>
</organism>
<sequence>MTPKIVKSKADIELCKEVILAFRPNVKEENYVELVMEMMEKDGFKIAYIPNEDHTKAVAFTGYRPQLRLLTGKMIYIDDLFTSPECRGKGYAAILLNHVAEEARKNGFQSIHLDSGYMLHDAHRLYLNQGYILGCNHFIKVLS</sequence>
<dbReference type="EMBL" id="FQUT01000009">
    <property type="protein sequence ID" value="SHF99421.1"/>
    <property type="molecule type" value="Genomic_DNA"/>
</dbReference>
<dbReference type="OrthoDB" id="9805924at2"/>
<evidence type="ECO:0000313" key="3">
    <source>
        <dbReference type="Proteomes" id="UP000184518"/>
    </source>
</evidence>
<evidence type="ECO:0000313" key="2">
    <source>
        <dbReference type="EMBL" id="SHF99421.1"/>
    </source>
</evidence>
<dbReference type="Pfam" id="PF00583">
    <property type="entry name" value="Acetyltransf_1"/>
    <property type="match status" value="1"/>
</dbReference>
<reference evidence="3" key="1">
    <citation type="submission" date="2016-11" db="EMBL/GenBank/DDBJ databases">
        <authorList>
            <person name="Varghese N."/>
            <person name="Submissions S."/>
        </authorList>
    </citation>
    <scope>NUCLEOTIDE SEQUENCE [LARGE SCALE GENOMIC DNA]</scope>
    <source>
        <strain evidence="3">DSM 27619</strain>
    </source>
</reference>
<name>A0A1M5G7I6_9FLAO</name>
<gene>
    <name evidence="2" type="ORF">SAMN05443633_10927</name>
</gene>
<keyword evidence="2" id="KW-0808">Transferase</keyword>
<dbReference type="InterPro" id="IPR016181">
    <property type="entry name" value="Acyl_CoA_acyltransferase"/>
</dbReference>
<dbReference type="Proteomes" id="UP000184518">
    <property type="component" value="Unassembled WGS sequence"/>
</dbReference>
<evidence type="ECO:0000259" key="1">
    <source>
        <dbReference type="PROSITE" id="PS51186"/>
    </source>
</evidence>
<dbReference type="AlphaFoldDB" id="A0A1M5G7I6"/>
<dbReference type="InterPro" id="IPR000182">
    <property type="entry name" value="GNAT_dom"/>
</dbReference>
<keyword evidence="3" id="KW-1185">Reference proteome</keyword>
<dbReference type="RefSeq" id="WP_072959750.1">
    <property type="nucleotide sequence ID" value="NZ_FQUT01000009.1"/>
</dbReference>
<feature type="domain" description="N-acetyltransferase" evidence="1">
    <location>
        <begin position="1"/>
        <end position="143"/>
    </location>
</feature>
<accession>A0A1M5G7I6</accession>
<dbReference type="SUPFAM" id="SSF55729">
    <property type="entry name" value="Acyl-CoA N-acyltransferases (Nat)"/>
    <property type="match status" value="1"/>
</dbReference>
<dbReference type="PROSITE" id="PS51186">
    <property type="entry name" value="GNAT"/>
    <property type="match status" value="1"/>
</dbReference>
<dbReference type="CDD" id="cd04301">
    <property type="entry name" value="NAT_SF"/>
    <property type="match status" value="1"/>
</dbReference>